<keyword evidence="2 4" id="KW-0863">Zinc-finger</keyword>
<comment type="caution">
    <text evidence="8">The sequence shown here is derived from an EMBL/GenBank/DDBJ whole genome shotgun (WGS) entry which is preliminary data.</text>
</comment>
<reference evidence="8" key="1">
    <citation type="journal article" date="2021" name="Cell">
        <title>Tracing the genetic footprints of vertebrate landing in non-teleost ray-finned fishes.</title>
        <authorList>
            <person name="Bi X."/>
            <person name="Wang K."/>
            <person name="Yang L."/>
            <person name="Pan H."/>
            <person name="Jiang H."/>
            <person name="Wei Q."/>
            <person name="Fang M."/>
            <person name="Yu H."/>
            <person name="Zhu C."/>
            <person name="Cai Y."/>
            <person name="He Y."/>
            <person name="Gan X."/>
            <person name="Zeng H."/>
            <person name="Yu D."/>
            <person name="Zhu Y."/>
            <person name="Jiang H."/>
            <person name="Qiu Q."/>
            <person name="Yang H."/>
            <person name="Zhang Y.E."/>
            <person name="Wang W."/>
            <person name="Zhu M."/>
            <person name="He S."/>
            <person name="Zhang G."/>
        </authorList>
    </citation>
    <scope>NUCLEOTIDE SEQUENCE</scope>
    <source>
        <strain evidence="8">Pddl_001</strain>
    </source>
</reference>
<dbReference type="PANTHER" id="PTHR47095:SF1">
    <property type="entry name" value="RING FINGER PROTEIN 222"/>
    <property type="match status" value="1"/>
</dbReference>
<sequence>MSDSPDENNAPSLQPEEADENETGSDECPVCYESYEGSKRTLACGHVFCHDCLVKTLVSLNRDGDIVRKNIICPICRHLTYIKKKKPIPLRSKKIKQTLEVPLSDVRPITLSASSPFNSLESLEELGSPAPARPTRSRRILDFVFRRTGTSDSDLTTGTTLTSQSNPSQIFTISGHGRPMSEDETANVTTRTVNWQTRCCRLQWIILFLTVIIIGAIVAAILPWIILKRDG</sequence>
<feature type="compositionally biased region" description="Acidic residues" evidence="5">
    <location>
        <begin position="16"/>
        <end position="25"/>
    </location>
</feature>
<feature type="non-terminal residue" evidence="8">
    <location>
        <position position="1"/>
    </location>
</feature>
<protein>
    <submittedName>
        <fullName evidence="8">RN222 protein</fullName>
    </submittedName>
</protein>
<keyword evidence="6" id="KW-0812">Transmembrane</keyword>
<dbReference type="InterPro" id="IPR013083">
    <property type="entry name" value="Znf_RING/FYVE/PHD"/>
</dbReference>
<dbReference type="Pfam" id="PF13923">
    <property type="entry name" value="zf-C3HC4_2"/>
    <property type="match status" value="1"/>
</dbReference>
<keyword evidence="1" id="KW-0479">Metal-binding</keyword>
<dbReference type="InterPro" id="IPR017907">
    <property type="entry name" value="Znf_RING_CS"/>
</dbReference>
<feature type="domain" description="RING-type" evidence="7">
    <location>
        <begin position="28"/>
        <end position="77"/>
    </location>
</feature>
<dbReference type="EMBL" id="JAAWVQ010035951">
    <property type="protein sequence ID" value="MBN3273959.1"/>
    <property type="molecule type" value="Genomic_DNA"/>
</dbReference>
<keyword evidence="6" id="KW-0472">Membrane</keyword>
<dbReference type="InterPro" id="IPR001841">
    <property type="entry name" value="Znf_RING"/>
</dbReference>
<name>A0ABS2XIH8_POLSP</name>
<evidence type="ECO:0000259" key="7">
    <source>
        <dbReference type="PROSITE" id="PS50089"/>
    </source>
</evidence>
<dbReference type="Gene3D" id="3.30.40.10">
    <property type="entry name" value="Zinc/RING finger domain, C3HC4 (zinc finger)"/>
    <property type="match status" value="1"/>
</dbReference>
<evidence type="ECO:0000256" key="6">
    <source>
        <dbReference type="SAM" id="Phobius"/>
    </source>
</evidence>
<feature type="region of interest" description="Disordered" evidence="5">
    <location>
        <begin position="1"/>
        <end position="25"/>
    </location>
</feature>
<proteinExistence type="predicted"/>
<keyword evidence="3" id="KW-0862">Zinc</keyword>
<dbReference type="SUPFAM" id="SSF57850">
    <property type="entry name" value="RING/U-box"/>
    <property type="match status" value="1"/>
</dbReference>
<feature type="non-terminal residue" evidence="8">
    <location>
        <position position="231"/>
    </location>
</feature>
<accession>A0ABS2XIH8</accession>
<dbReference type="Proteomes" id="UP001166093">
    <property type="component" value="Unassembled WGS sequence"/>
</dbReference>
<dbReference type="CDD" id="cd16564">
    <property type="entry name" value="RING-HC_RNF222"/>
    <property type="match status" value="1"/>
</dbReference>
<evidence type="ECO:0000256" key="2">
    <source>
        <dbReference type="ARBA" id="ARBA00022771"/>
    </source>
</evidence>
<keyword evidence="9" id="KW-1185">Reference proteome</keyword>
<evidence type="ECO:0000256" key="3">
    <source>
        <dbReference type="ARBA" id="ARBA00022833"/>
    </source>
</evidence>
<evidence type="ECO:0000256" key="1">
    <source>
        <dbReference type="ARBA" id="ARBA00022723"/>
    </source>
</evidence>
<feature type="transmembrane region" description="Helical" evidence="6">
    <location>
        <begin position="204"/>
        <end position="227"/>
    </location>
</feature>
<keyword evidence="6" id="KW-1133">Transmembrane helix</keyword>
<dbReference type="PROSITE" id="PS50089">
    <property type="entry name" value="ZF_RING_2"/>
    <property type="match status" value="1"/>
</dbReference>
<dbReference type="PANTHER" id="PTHR47095">
    <property type="entry name" value="RING FINGER PROTEIN 222"/>
    <property type="match status" value="1"/>
</dbReference>
<dbReference type="PROSITE" id="PS00518">
    <property type="entry name" value="ZF_RING_1"/>
    <property type="match status" value="1"/>
</dbReference>
<gene>
    <name evidence="8" type="primary">Rnf222_1</name>
    <name evidence="8" type="ORF">GTO93_0018158</name>
</gene>
<evidence type="ECO:0000313" key="9">
    <source>
        <dbReference type="Proteomes" id="UP001166093"/>
    </source>
</evidence>
<dbReference type="SMART" id="SM00184">
    <property type="entry name" value="RING"/>
    <property type="match status" value="1"/>
</dbReference>
<organism evidence="8 9">
    <name type="scientific">Polyodon spathula</name>
    <name type="common">North American paddlefish</name>
    <name type="synonym">Squalus spathula</name>
    <dbReference type="NCBI Taxonomy" id="7913"/>
    <lineage>
        <taxon>Eukaryota</taxon>
        <taxon>Metazoa</taxon>
        <taxon>Chordata</taxon>
        <taxon>Craniata</taxon>
        <taxon>Vertebrata</taxon>
        <taxon>Euteleostomi</taxon>
        <taxon>Actinopterygii</taxon>
        <taxon>Chondrostei</taxon>
        <taxon>Acipenseriformes</taxon>
        <taxon>Polyodontidae</taxon>
        <taxon>Polyodon</taxon>
    </lineage>
</organism>
<dbReference type="InterPro" id="IPR042973">
    <property type="entry name" value="RNF222"/>
</dbReference>
<evidence type="ECO:0000313" key="8">
    <source>
        <dbReference type="EMBL" id="MBN3273959.1"/>
    </source>
</evidence>
<evidence type="ECO:0000256" key="4">
    <source>
        <dbReference type="PROSITE-ProRule" id="PRU00175"/>
    </source>
</evidence>
<evidence type="ECO:0000256" key="5">
    <source>
        <dbReference type="SAM" id="MobiDB-lite"/>
    </source>
</evidence>